<evidence type="ECO:0000313" key="2">
    <source>
        <dbReference type="Proteomes" id="UP001321473"/>
    </source>
</evidence>
<organism evidence="1 2">
    <name type="scientific">Amblyomma americanum</name>
    <name type="common">Lone star tick</name>
    <dbReference type="NCBI Taxonomy" id="6943"/>
    <lineage>
        <taxon>Eukaryota</taxon>
        <taxon>Metazoa</taxon>
        <taxon>Ecdysozoa</taxon>
        <taxon>Arthropoda</taxon>
        <taxon>Chelicerata</taxon>
        <taxon>Arachnida</taxon>
        <taxon>Acari</taxon>
        <taxon>Parasitiformes</taxon>
        <taxon>Ixodida</taxon>
        <taxon>Ixodoidea</taxon>
        <taxon>Ixodidae</taxon>
        <taxon>Amblyomminae</taxon>
        <taxon>Amblyomma</taxon>
    </lineage>
</organism>
<reference evidence="1 2" key="1">
    <citation type="journal article" date="2023" name="Arcadia Sci">
        <title>De novo assembly of a long-read Amblyomma americanum tick genome.</title>
        <authorList>
            <person name="Chou S."/>
            <person name="Poskanzer K.E."/>
            <person name="Rollins M."/>
            <person name="Thuy-Boun P.S."/>
        </authorList>
    </citation>
    <scope>NUCLEOTIDE SEQUENCE [LARGE SCALE GENOMIC DNA]</scope>
    <source>
        <strain evidence="1">F_SG_1</strain>
        <tissue evidence="1">Salivary glands</tissue>
    </source>
</reference>
<accession>A0AAQ4DF97</accession>
<keyword evidence="2" id="KW-1185">Reference proteome</keyword>
<dbReference type="SUPFAM" id="SSF52266">
    <property type="entry name" value="SGNH hydrolase"/>
    <property type="match status" value="1"/>
</dbReference>
<name>A0AAQ4DF97_AMBAM</name>
<dbReference type="Proteomes" id="UP001321473">
    <property type="component" value="Unassembled WGS sequence"/>
</dbReference>
<evidence type="ECO:0000313" key="1">
    <source>
        <dbReference type="EMBL" id="KAK8761137.1"/>
    </source>
</evidence>
<comment type="caution">
    <text evidence="1">The sequence shown here is derived from an EMBL/GenBank/DDBJ whole genome shotgun (WGS) entry which is preliminary data.</text>
</comment>
<proteinExistence type="predicted"/>
<protein>
    <submittedName>
        <fullName evidence="1">Uncharacterized protein</fullName>
    </submittedName>
</protein>
<dbReference type="EMBL" id="JARKHS020031488">
    <property type="protein sequence ID" value="KAK8761137.1"/>
    <property type="molecule type" value="Genomic_DNA"/>
</dbReference>
<sequence length="142" mass="15644">MDPVLHAVIIGDSEVKCLNRTRLYVPANMCIRTFSYGGADAGRLLDIIKRMLLKPLHFVGIYVGGNDLWTERSPENVADDIKLSETEAQKKKRRRLDAFIVKSLAASEDVVLVGVQGRFVAGERQNVPCTQQMATTSPEAAA</sequence>
<gene>
    <name evidence="1" type="ORF">V5799_027597</name>
</gene>
<dbReference type="AlphaFoldDB" id="A0AAQ4DF97"/>